<dbReference type="EMBL" id="JAPWDQ010000009">
    <property type="protein sequence ID" value="KAJ5480814.1"/>
    <property type="molecule type" value="Genomic_DNA"/>
</dbReference>
<organism evidence="1 2">
    <name type="scientific">Penicillium diatomitis</name>
    <dbReference type="NCBI Taxonomy" id="2819901"/>
    <lineage>
        <taxon>Eukaryota</taxon>
        <taxon>Fungi</taxon>
        <taxon>Dikarya</taxon>
        <taxon>Ascomycota</taxon>
        <taxon>Pezizomycotina</taxon>
        <taxon>Eurotiomycetes</taxon>
        <taxon>Eurotiomycetidae</taxon>
        <taxon>Eurotiales</taxon>
        <taxon>Aspergillaceae</taxon>
        <taxon>Penicillium</taxon>
    </lineage>
</organism>
<dbReference type="CDD" id="cd02440">
    <property type="entry name" value="AdoMet_MTases"/>
    <property type="match status" value="1"/>
</dbReference>
<proteinExistence type="predicted"/>
<name>A0A9X0BS71_9EURO</name>
<keyword evidence="2" id="KW-1185">Reference proteome</keyword>
<dbReference type="AlphaFoldDB" id="A0A9X0BS71"/>
<dbReference type="GO" id="GO:0005829">
    <property type="term" value="C:cytosol"/>
    <property type="evidence" value="ECO:0007669"/>
    <property type="project" value="TreeGrafter"/>
</dbReference>
<comment type="caution">
    <text evidence="1">The sequence shown here is derived from an EMBL/GenBank/DDBJ whole genome shotgun (WGS) entry which is preliminary data.</text>
</comment>
<dbReference type="PANTHER" id="PTHR14614">
    <property type="entry name" value="HEPATOCELLULAR CARCINOMA-ASSOCIATED ANTIGEN"/>
    <property type="match status" value="1"/>
</dbReference>
<reference evidence="1" key="1">
    <citation type="submission" date="2022-12" db="EMBL/GenBank/DDBJ databases">
        <authorList>
            <person name="Petersen C."/>
        </authorList>
    </citation>
    <scope>NUCLEOTIDE SEQUENCE</scope>
    <source>
        <strain evidence="1">IBT 30728</strain>
    </source>
</reference>
<protein>
    <recommendedName>
        <fullName evidence="3">Methyltransferase-domain-containing protein</fullName>
    </recommendedName>
</protein>
<dbReference type="InterPro" id="IPR029063">
    <property type="entry name" value="SAM-dependent_MTases_sf"/>
</dbReference>
<sequence length="347" mass="38069">MVYYIRFLKTPRFQKQKQSAYISALICISTDLGDDFLAEEVDLTASWVQHSSHKVRAQTTFRWQAGSRQSAVSLGPFSLSAVTAQTAVLKIQLADVERDTLEEGSIPLVISANSAPFGPQWEPAEPLIRRDLCIPGHLRPLSIWEETGNSIARHIWDAALAAVVFLDRVVSGSETTMSGLTKLLAPGTASLRVVELGAGCGIVGIAVATMHKNCEVILTDLPEVSDIVSRNIKEASSQHTSTSVTFQTLDWDEPTPALVGETTDLILVSDCTYNADSLPALVSVLGRFVQESPELLILVALKRRHESEAVFFDLMRTAGFHSSHVAVNLPAQWDQMDQIEMYCYQKA</sequence>
<dbReference type="Proteomes" id="UP001148312">
    <property type="component" value="Unassembled WGS sequence"/>
</dbReference>
<evidence type="ECO:0000313" key="1">
    <source>
        <dbReference type="EMBL" id="KAJ5480814.1"/>
    </source>
</evidence>
<dbReference type="PANTHER" id="PTHR14614:SF132">
    <property type="entry name" value="PROTEIN-LYSINE METHYLTRANSFERASE C42C1.13"/>
    <property type="match status" value="1"/>
</dbReference>
<gene>
    <name evidence="1" type="ORF">N7539_006708</name>
</gene>
<dbReference type="GeneID" id="81626558"/>
<dbReference type="Pfam" id="PF10294">
    <property type="entry name" value="Methyltransf_16"/>
    <property type="match status" value="1"/>
</dbReference>
<accession>A0A9X0BS71</accession>
<dbReference type="RefSeq" id="XP_056788244.1">
    <property type="nucleotide sequence ID" value="XM_056936309.1"/>
</dbReference>
<dbReference type="GO" id="GO:0008757">
    <property type="term" value="F:S-adenosylmethionine-dependent methyltransferase activity"/>
    <property type="evidence" value="ECO:0007669"/>
    <property type="project" value="UniProtKB-ARBA"/>
</dbReference>
<dbReference type="InterPro" id="IPR019410">
    <property type="entry name" value="Methyltransf_16"/>
</dbReference>
<reference evidence="1" key="2">
    <citation type="journal article" date="2023" name="IMA Fungus">
        <title>Comparative genomic study of the Penicillium genus elucidates a diverse pangenome and 15 lateral gene transfer events.</title>
        <authorList>
            <person name="Petersen C."/>
            <person name="Sorensen T."/>
            <person name="Nielsen M.R."/>
            <person name="Sondergaard T.E."/>
            <person name="Sorensen J.L."/>
            <person name="Fitzpatrick D.A."/>
            <person name="Frisvad J.C."/>
            <person name="Nielsen K.L."/>
        </authorList>
    </citation>
    <scope>NUCLEOTIDE SEQUENCE</scope>
    <source>
        <strain evidence="1">IBT 30728</strain>
    </source>
</reference>
<dbReference type="SUPFAM" id="SSF53335">
    <property type="entry name" value="S-adenosyl-L-methionine-dependent methyltransferases"/>
    <property type="match status" value="1"/>
</dbReference>
<evidence type="ECO:0000313" key="2">
    <source>
        <dbReference type="Proteomes" id="UP001148312"/>
    </source>
</evidence>
<dbReference type="Gene3D" id="3.40.50.150">
    <property type="entry name" value="Vaccinia Virus protein VP39"/>
    <property type="match status" value="1"/>
</dbReference>
<evidence type="ECO:0008006" key="3">
    <source>
        <dbReference type="Google" id="ProtNLM"/>
    </source>
</evidence>